<gene>
    <name evidence="2" type="ORF">ACFPOH_03015</name>
</gene>
<feature type="compositionally biased region" description="Basic and acidic residues" evidence="1">
    <location>
        <begin position="38"/>
        <end position="57"/>
    </location>
</feature>
<name>A0ABW0RBP3_9BACL</name>
<keyword evidence="3" id="KW-1185">Reference proteome</keyword>
<evidence type="ECO:0000313" key="3">
    <source>
        <dbReference type="Proteomes" id="UP001595978"/>
    </source>
</evidence>
<evidence type="ECO:0000313" key="2">
    <source>
        <dbReference type="EMBL" id="MFC5540750.1"/>
    </source>
</evidence>
<protein>
    <submittedName>
        <fullName evidence="2">Uncharacterized protein</fullName>
    </submittedName>
</protein>
<proteinExistence type="predicted"/>
<comment type="caution">
    <text evidence="2">The sequence shown here is derived from an EMBL/GenBank/DDBJ whole genome shotgun (WGS) entry which is preliminary data.</text>
</comment>
<organism evidence="2 3">
    <name type="scientific">Ureibacillus suwonensis</name>
    <dbReference type="NCBI Taxonomy" id="313007"/>
    <lineage>
        <taxon>Bacteria</taxon>
        <taxon>Bacillati</taxon>
        <taxon>Bacillota</taxon>
        <taxon>Bacilli</taxon>
        <taxon>Bacillales</taxon>
        <taxon>Caryophanaceae</taxon>
        <taxon>Ureibacillus</taxon>
    </lineage>
</organism>
<reference evidence="3" key="1">
    <citation type="journal article" date="2019" name="Int. J. Syst. Evol. Microbiol.">
        <title>The Global Catalogue of Microorganisms (GCM) 10K type strain sequencing project: providing services to taxonomists for standard genome sequencing and annotation.</title>
        <authorList>
            <consortium name="The Broad Institute Genomics Platform"/>
            <consortium name="The Broad Institute Genome Sequencing Center for Infectious Disease"/>
            <person name="Wu L."/>
            <person name="Ma J."/>
        </authorList>
    </citation>
    <scope>NUCLEOTIDE SEQUENCE [LARGE SCALE GENOMIC DNA]</scope>
    <source>
        <strain evidence="3">CCUG 56331</strain>
    </source>
</reference>
<sequence>MSNEQQTGGLQSKQKLQVHPSENKESTEFASDMTIESSSHEGKKRIQEPVSERTLWH</sequence>
<evidence type="ECO:0000256" key="1">
    <source>
        <dbReference type="SAM" id="MobiDB-lite"/>
    </source>
</evidence>
<accession>A0ABW0RBP3</accession>
<feature type="region of interest" description="Disordered" evidence="1">
    <location>
        <begin position="1"/>
        <end position="57"/>
    </location>
</feature>
<dbReference type="EMBL" id="JBHSNQ010000036">
    <property type="protein sequence ID" value="MFC5540750.1"/>
    <property type="molecule type" value="Genomic_DNA"/>
</dbReference>
<feature type="compositionally biased region" description="Polar residues" evidence="1">
    <location>
        <begin position="1"/>
        <end position="15"/>
    </location>
</feature>
<dbReference type="Proteomes" id="UP001595978">
    <property type="component" value="Unassembled WGS sequence"/>
</dbReference>
<dbReference type="RefSeq" id="WP_342470807.1">
    <property type="nucleotide sequence ID" value="NZ_JBHSNQ010000036.1"/>
</dbReference>